<dbReference type="eggNOG" id="COG0739">
    <property type="taxonomic scope" value="Bacteria"/>
</dbReference>
<keyword evidence="2" id="KW-1133">Transmembrane helix</keyword>
<sequence length="168" mass="19703">MATNKESRKEYWKRKWLSKYRLVVMDDSTYEEKTSFRLSRLNIFVFGSLFAFVLITLTTVLIIYSPLRQYILGYTAVENKRETLNLLFRVDSLEGKIQSNDEYLASLKKVLVGNIKPQQDKDTTSFNISDPKYNPKAYRTTPTKKDSILRKEVEVEEEETQPQPQDSL</sequence>
<evidence type="ECO:0000256" key="1">
    <source>
        <dbReference type="SAM" id="MobiDB-lite"/>
    </source>
</evidence>
<dbReference type="HOGENOM" id="CLU_140264_0_0_10"/>
<comment type="caution">
    <text evidence="3">The sequence shown here is derived from an EMBL/GenBank/DDBJ whole genome shotgun (WGS) entry which is preliminary data.</text>
</comment>
<evidence type="ECO:0008006" key="5">
    <source>
        <dbReference type="Google" id="ProtNLM"/>
    </source>
</evidence>
<evidence type="ECO:0000313" key="4">
    <source>
        <dbReference type="Proteomes" id="UP000005391"/>
    </source>
</evidence>
<dbReference type="Proteomes" id="UP000005391">
    <property type="component" value="Unassembled WGS sequence"/>
</dbReference>
<dbReference type="AlphaFoldDB" id="E4MU38"/>
<gene>
    <name evidence="3" type="ORF">HMPREF1977_1910</name>
</gene>
<reference evidence="3 4" key="1">
    <citation type="submission" date="2010-10" db="EMBL/GenBank/DDBJ databases">
        <authorList>
            <person name="Muzny D."/>
            <person name="Qin X."/>
            <person name="Deng J."/>
            <person name="Jiang H."/>
            <person name="Liu Y."/>
            <person name="Qu J."/>
            <person name="Song X.-Z."/>
            <person name="Zhang L."/>
            <person name="Thornton R."/>
            <person name="Coyle M."/>
            <person name="Francisco L."/>
            <person name="Jackson L."/>
            <person name="Javaid M."/>
            <person name="Korchina V."/>
            <person name="Kovar C."/>
            <person name="Mata R."/>
            <person name="Mathew T."/>
            <person name="Ngo R."/>
            <person name="Nguyen L."/>
            <person name="Nguyen N."/>
            <person name="Okwuonu G."/>
            <person name="Ongeri F."/>
            <person name="Pham C."/>
            <person name="Simmons D."/>
            <person name="Wilczek-Boney K."/>
            <person name="Hale W."/>
            <person name="Jakkamsetti A."/>
            <person name="Pham P."/>
            <person name="Ruth R."/>
            <person name="San Lucas F."/>
            <person name="Warren J."/>
            <person name="Zhang J."/>
            <person name="Zhao Z."/>
            <person name="Zhou C."/>
            <person name="Zhu D."/>
            <person name="Lee S."/>
            <person name="Bess C."/>
            <person name="Blankenburg K."/>
            <person name="Forbes L."/>
            <person name="Fu Q."/>
            <person name="Gubbala S."/>
            <person name="Hirani K."/>
            <person name="Jayaseelan J.C."/>
            <person name="Lara F."/>
            <person name="Munidasa M."/>
            <person name="Palculict T."/>
            <person name="Patil S."/>
            <person name="Pu L.-L."/>
            <person name="Saada N."/>
            <person name="Tang L."/>
            <person name="Weissenberger G."/>
            <person name="Zhu Y."/>
            <person name="Hemphill L."/>
            <person name="Shang Y."/>
            <person name="Youmans B."/>
            <person name="Ayvaz T."/>
            <person name="Ross M."/>
            <person name="Santibanez J."/>
            <person name="Aqrawi P."/>
            <person name="Gross S."/>
            <person name="Joshi V."/>
            <person name="Fowler G."/>
            <person name="Nazareth L."/>
            <person name="Reid J."/>
            <person name="Worley K."/>
            <person name="Petrosino J."/>
            <person name="Highlander S."/>
            <person name="Gibbs R."/>
        </authorList>
    </citation>
    <scope>NUCLEOTIDE SEQUENCE [LARGE SCALE GENOMIC DNA]</scope>
    <source>
        <strain evidence="3 4">F0287</strain>
    </source>
</reference>
<feature type="compositionally biased region" description="Basic and acidic residues" evidence="1">
    <location>
        <begin position="143"/>
        <end position="153"/>
    </location>
</feature>
<accession>E4MU38</accession>
<feature type="transmembrane region" description="Helical" evidence="2">
    <location>
        <begin position="43"/>
        <end position="64"/>
    </location>
</feature>
<name>E4MU38_CAPOC</name>
<organism evidence="3 4">
    <name type="scientific">Capnocytophaga ochracea F0287</name>
    <dbReference type="NCBI Taxonomy" id="873517"/>
    <lineage>
        <taxon>Bacteria</taxon>
        <taxon>Pseudomonadati</taxon>
        <taxon>Bacteroidota</taxon>
        <taxon>Flavobacteriia</taxon>
        <taxon>Flavobacteriales</taxon>
        <taxon>Flavobacteriaceae</taxon>
        <taxon>Capnocytophaga</taxon>
    </lineage>
</organism>
<protein>
    <recommendedName>
        <fullName evidence="5">Peptidase M23</fullName>
    </recommendedName>
</protein>
<evidence type="ECO:0000256" key="2">
    <source>
        <dbReference type="SAM" id="Phobius"/>
    </source>
</evidence>
<keyword evidence="2" id="KW-0472">Membrane</keyword>
<dbReference type="EMBL" id="AEOH01000043">
    <property type="protein sequence ID" value="EFS96994.1"/>
    <property type="molecule type" value="Genomic_DNA"/>
</dbReference>
<dbReference type="RefSeq" id="WP_002674766.1">
    <property type="nucleotide sequence ID" value="NZ_GL573160.1"/>
</dbReference>
<proteinExistence type="predicted"/>
<feature type="region of interest" description="Disordered" evidence="1">
    <location>
        <begin position="122"/>
        <end position="168"/>
    </location>
</feature>
<evidence type="ECO:0000313" key="3">
    <source>
        <dbReference type="EMBL" id="EFS96994.1"/>
    </source>
</evidence>
<keyword evidence="2" id="KW-0812">Transmembrane</keyword>